<dbReference type="EMBL" id="JADFTT010000634">
    <property type="protein sequence ID" value="KAG5759642.1"/>
    <property type="molecule type" value="Genomic_DNA"/>
</dbReference>
<sequence>MSAPDLDEWLTATSTGLVAFGHCKYESSVVDMSEMWKSIFEDLISQKAPDSLVVVSSNDRHRLDAIIRGFRKSGQTAVNLNPWTYTAWTEFVRQRWSTAGPTLEGYSIVVIDLDPSMTIECAMALLLAAHLVMDTADNSMTRLMTASCDDVDHAFERLADHLELPQPRTFEFSDAPNRTSEDEKTIYCKSISELHDRFRDRIEDREGNHIVLVYNSFPAALTLDPDTFTLEELKSRVEVENDLLSGDRERLTVSIPDGSHPRIALSGFKHIHMVVDPKAKRTSFDLSVGQTTKFIQLLAIEERIELRSVFRRRADVPLSATLYVIGEEKTSDQWWLTGPAIRRKDVWNRNLGAFMTLVASLGPRVDAAAAVDCFVPEGMFVIYSTMMYRLQTQDILKWNTDERLILGLERREIEVFRTTLPFVGYDYRLAYFIAQESQTGSDALIQTKIQLAAVVNSGGVAMFDFQKVLPDSIDTLQDLIDACTGYSKRLSNQGSMWLALGLWKRLADHTDSFQTTTTDGRLQFPGKLSLTGERSRCIKAQDSLRHMSSVLGIQATQNEYGDEPTLSESDCRDIQSHLFRAYLSQLTSCCRGLTGDGTVEFRDLSSKREIEGFVNGAEDMIHPGNIPNDAPAFGVYHALRRHNDGGIEVEDLTFIPSRLVNDWVWAFRDRVGDPTFGIENMLRVGEGPRRNYDGLRDEVWKPKDW</sequence>
<organism evidence="1 2">
    <name type="scientific">Fusarium xylarioides</name>
    <dbReference type="NCBI Taxonomy" id="221167"/>
    <lineage>
        <taxon>Eukaryota</taxon>
        <taxon>Fungi</taxon>
        <taxon>Dikarya</taxon>
        <taxon>Ascomycota</taxon>
        <taxon>Pezizomycotina</taxon>
        <taxon>Sordariomycetes</taxon>
        <taxon>Hypocreomycetidae</taxon>
        <taxon>Hypocreales</taxon>
        <taxon>Nectriaceae</taxon>
        <taxon>Fusarium</taxon>
        <taxon>Fusarium fujikuroi species complex</taxon>
    </lineage>
</organism>
<name>A0A9P7HF39_9HYPO</name>
<keyword evidence="2" id="KW-1185">Reference proteome</keyword>
<evidence type="ECO:0000313" key="2">
    <source>
        <dbReference type="Proteomes" id="UP000750502"/>
    </source>
</evidence>
<reference evidence="1" key="1">
    <citation type="journal article" date="2020" name="bioRxiv">
        <title>Historical genomics reveals the evolutionary mechanisms behind multiple outbreaks of the host-specific coffee wilt pathogen Fusarium xylarioides.</title>
        <authorList>
            <person name="Peck D."/>
            <person name="Nowell R.W."/>
            <person name="Flood J."/>
            <person name="Ryan M.J."/>
            <person name="Barraclough T.G."/>
        </authorList>
    </citation>
    <scope>NUCLEOTIDE SEQUENCE</scope>
    <source>
        <strain evidence="1">IMI 127659i</strain>
    </source>
</reference>
<gene>
    <name evidence="1" type="ORF">H9Q72_012231</name>
</gene>
<dbReference type="OrthoDB" id="5035669at2759"/>
<accession>A0A9P7HF39</accession>
<reference evidence="1" key="2">
    <citation type="submission" date="2020-10" db="EMBL/GenBank/DDBJ databases">
        <authorList>
            <person name="Peck L.D."/>
            <person name="Nowell R.W."/>
            <person name="Flood J."/>
            <person name="Ryan M.J."/>
            <person name="Barraclough T.G."/>
        </authorList>
    </citation>
    <scope>NUCLEOTIDE SEQUENCE</scope>
    <source>
        <strain evidence="1">IMI 127659i</strain>
    </source>
</reference>
<protein>
    <submittedName>
        <fullName evidence="1">Uncharacterized protein</fullName>
    </submittedName>
</protein>
<evidence type="ECO:0000313" key="1">
    <source>
        <dbReference type="EMBL" id="KAG5759642.1"/>
    </source>
</evidence>
<comment type="caution">
    <text evidence="1">The sequence shown here is derived from an EMBL/GenBank/DDBJ whole genome shotgun (WGS) entry which is preliminary data.</text>
</comment>
<dbReference type="Proteomes" id="UP000750502">
    <property type="component" value="Unassembled WGS sequence"/>
</dbReference>
<proteinExistence type="predicted"/>
<dbReference type="AlphaFoldDB" id="A0A9P7HF39"/>